<proteinExistence type="predicted"/>
<keyword evidence="4" id="KW-1185">Reference proteome</keyword>
<dbReference type="Gene3D" id="4.10.40.20">
    <property type="match status" value="1"/>
</dbReference>
<gene>
    <name evidence="5" type="primary">LOC101237220</name>
</gene>
<sequence length="225" mass="25343">MMHIFHGFLFLACAQLGLSLNCPQNCHSAFCVDRNKINSFCKSGVTIDSCGCCFVCAKKVDEICGGHLDVFGRCRTGLLCHSNNRFGSNFGTCIQPLNFENITRSVITRPVIVEIANEPTKKVIELERCKPKCSLSYCYLNPNAICSASENALKKRVCRGDCQHTSCSVCFIKKKMTCPKCLLNDFKCIENYAKCVRQNTHKRWSNKFKLDDNQNILCRVPDCPK</sequence>
<keyword evidence="2" id="KW-0732">Signal</keyword>
<feature type="domain" description="IGFBP N-terminal" evidence="3">
    <location>
        <begin position="20"/>
        <end position="95"/>
    </location>
</feature>
<evidence type="ECO:0000256" key="1">
    <source>
        <dbReference type="ARBA" id="ARBA00023157"/>
    </source>
</evidence>
<feature type="signal peptide" evidence="2">
    <location>
        <begin position="1"/>
        <end position="19"/>
    </location>
</feature>
<dbReference type="SMART" id="SM00121">
    <property type="entry name" value="IB"/>
    <property type="match status" value="1"/>
</dbReference>
<evidence type="ECO:0000313" key="5">
    <source>
        <dbReference type="RefSeq" id="XP_065671182.1"/>
    </source>
</evidence>
<dbReference type="SUPFAM" id="SSF57184">
    <property type="entry name" value="Growth factor receptor domain"/>
    <property type="match status" value="1"/>
</dbReference>
<feature type="chain" id="PRO_5046257062" evidence="2">
    <location>
        <begin position="20"/>
        <end position="225"/>
    </location>
</feature>
<evidence type="ECO:0000313" key="4">
    <source>
        <dbReference type="Proteomes" id="UP001652625"/>
    </source>
</evidence>
<protein>
    <submittedName>
        <fullName evidence="5">Cysteine-rich motor neuron 1 protein</fullName>
    </submittedName>
</protein>
<dbReference type="Pfam" id="PF00219">
    <property type="entry name" value="IGFBP"/>
    <property type="match status" value="1"/>
</dbReference>
<dbReference type="RefSeq" id="XP_065671182.1">
    <property type="nucleotide sequence ID" value="XM_065815110.1"/>
</dbReference>
<dbReference type="InterPro" id="IPR000867">
    <property type="entry name" value="IGFBP-like"/>
</dbReference>
<accession>A0ABM4DA07</accession>
<name>A0ABM4DA07_HYDVU</name>
<evidence type="ECO:0000256" key="2">
    <source>
        <dbReference type="SAM" id="SignalP"/>
    </source>
</evidence>
<dbReference type="InterPro" id="IPR009030">
    <property type="entry name" value="Growth_fac_rcpt_cys_sf"/>
</dbReference>
<dbReference type="GeneID" id="101237220"/>
<reference evidence="5" key="1">
    <citation type="submission" date="2025-08" db="UniProtKB">
        <authorList>
            <consortium name="RefSeq"/>
        </authorList>
    </citation>
    <scope>IDENTIFICATION</scope>
</reference>
<keyword evidence="1" id="KW-1015">Disulfide bond</keyword>
<dbReference type="Proteomes" id="UP001652625">
    <property type="component" value="Chromosome 13"/>
</dbReference>
<organism evidence="4 5">
    <name type="scientific">Hydra vulgaris</name>
    <name type="common">Hydra</name>
    <name type="synonym">Hydra attenuata</name>
    <dbReference type="NCBI Taxonomy" id="6087"/>
    <lineage>
        <taxon>Eukaryota</taxon>
        <taxon>Metazoa</taxon>
        <taxon>Cnidaria</taxon>
        <taxon>Hydrozoa</taxon>
        <taxon>Hydroidolina</taxon>
        <taxon>Anthoathecata</taxon>
        <taxon>Aplanulata</taxon>
        <taxon>Hydridae</taxon>
        <taxon>Hydra</taxon>
    </lineage>
</organism>
<evidence type="ECO:0000259" key="3">
    <source>
        <dbReference type="SMART" id="SM00121"/>
    </source>
</evidence>